<proteinExistence type="predicted"/>
<gene>
    <name evidence="2" type="ORF">PSYICH_LOCUS8132</name>
</gene>
<dbReference type="Proteomes" id="UP001153636">
    <property type="component" value="Chromosome 21"/>
</dbReference>
<dbReference type="OrthoDB" id="8189860at2759"/>
<keyword evidence="3" id="KW-1185">Reference proteome</keyword>
<dbReference type="AlphaFoldDB" id="A0A9P0GFE9"/>
<feature type="coiled-coil region" evidence="1">
    <location>
        <begin position="108"/>
        <end position="135"/>
    </location>
</feature>
<evidence type="ECO:0000313" key="3">
    <source>
        <dbReference type="Proteomes" id="UP001153636"/>
    </source>
</evidence>
<evidence type="ECO:0000256" key="1">
    <source>
        <dbReference type="SAM" id="Coils"/>
    </source>
</evidence>
<protein>
    <submittedName>
        <fullName evidence="2">Uncharacterized protein</fullName>
    </submittedName>
</protein>
<evidence type="ECO:0000313" key="2">
    <source>
        <dbReference type="EMBL" id="CAH1107362.1"/>
    </source>
</evidence>
<name>A0A9P0GFE9_9CUCU</name>
<keyword evidence="1" id="KW-0175">Coiled coil</keyword>
<organism evidence="2 3">
    <name type="scientific">Psylliodes chrysocephalus</name>
    <dbReference type="NCBI Taxonomy" id="3402493"/>
    <lineage>
        <taxon>Eukaryota</taxon>
        <taxon>Metazoa</taxon>
        <taxon>Ecdysozoa</taxon>
        <taxon>Arthropoda</taxon>
        <taxon>Hexapoda</taxon>
        <taxon>Insecta</taxon>
        <taxon>Pterygota</taxon>
        <taxon>Neoptera</taxon>
        <taxon>Endopterygota</taxon>
        <taxon>Coleoptera</taxon>
        <taxon>Polyphaga</taxon>
        <taxon>Cucujiformia</taxon>
        <taxon>Chrysomeloidea</taxon>
        <taxon>Chrysomelidae</taxon>
        <taxon>Galerucinae</taxon>
        <taxon>Alticini</taxon>
        <taxon>Psylliodes</taxon>
    </lineage>
</organism>
<dbReference type="EMBL" id="OV651833">
    <property type="protein sequence ID" value="CAH1107362.1"/>
    <property type="molecule type" value="Genomic_DNA"/>
</dbReference>
<reference evidence="2" key="1">
    <citation type="submission" date="2022-01" db="EMBL/GenBank/DDBJ databases">
        <authorList>
            <person name="King R."/>
        </authorList>
    </citation>
    <scope>NUCLEOTIDE SEQUENCE</scope>
</reference>
<sequence length="150" mass="17240">MITKKSTGKGRIDWKYFKLLYQIFANDHTINSSFLMSSMTGKSARVLEMPLSPEPLSPIIDTIINGENTFINMNPAATTTPTNFMNISNLNNKTIKQSRLDLHRKHIREIEEKRVDALNRLLKGIEDQNIILREKNGLLKKLIDSPNFRL</sequence>
<accession>A0A9P0GFE9</accession>